<evidence type="ECO:0000256" key="2">
    <source>
        <dbReference type="ARBA" id="ARBA00004496"/>
    </source>
</evidence>
<reference evidence="13" key="1">
    <citation type="submission" date="2019-03" db="EMBL/GenBank/DDBJ databases">
        <title>Snf2 controls pulcherriminic acid biosynthesis and connects pigmentation and antifungal activity of the yeast Metschnikowia pulcherrima.</title>
        <authorList>
            <person name="Gore-Lloyd D."/>
            <person name="Sumann I."/>
            <person name="Brachmann A.O."/>
            <person name="Schneeberger K."/>
            <person name="Ortiz-Merino R.A."/>
            <person name="Moreno-Beltran M."/>
            <person name="Schlaefli M."/>
            <person name="Kirner P."/>
            <person name="Santos Kron A."/>
            <person name="Wolfe K.H."/>
            <person name="Piel J."/>
            <person name="Ahrens C.H."/>
            <person name="Henk D."/>
            <person name="Freimoser F.M."/>
        </authorList>
    </citation>
    <scope>NUCLEOTIDE SEQUENCE [LARGE SCALE GENOMIC DNA]</scope>
    <source>
        <strain evidence="13">APC 1.2</strain>
    </source>
</reference>
<dbReference type="InterPro" id="IPR000626">
    <property type="entry name" value="Ubiquitin-like_dom"/>
</dbReference>
<evidence type="ECO:0000256" key="3">
    <source>
        <dbReference type="ARBA" id="ARBA00009136"/>
    </source>
</evidence>
<dbReference type="SUPFAM" id="SSF54236">
    <property type="entry name" value="Ubiquitin-like"/>
    <property type="match status" value="1"/>
</dbReference>
<keyword evidence="8" id="KW-0064">Aspartyl protease</keyword>
<evidence type="ECO:0000259" key="11">
    <source>
        <dbReference type="PROSITE" id="PS50053"/>
    </source>
</evidence>
<dbReference type="SUPFAM" id="SSF50630">
    <property type="entry name" value="Acid proteases"/>
    <property type="match status" value="1"/>
</dbReference>
<comment type="subcellular location">
    <subcellularLocation>
        <location evidence="2">Cytoplasm</location>
    </subcellularLocation>
</comment>
<evidence type="ECO:0000313" key="13">
    <source>
        <dbReference type="Proteomes" id="UP000292447"/>
    </source>
</evidence>
<evidence type="ECO:0000256" key="6">
    <source>
        <dbReference type="ARBA" id="ARBA00022490"/>
    </source>
</evidence>
<dbReference type="Gene3D" id="1.10.8.10">
    <property type="entry name" value="DNA helicase RuvA subunit, C-terminal domain"/>
    <property type="match status" value="1"/>
</dbReference>
<dbReference type="PROSITE" id="PS50053">
    <property type="entry name" value="UBIQUITIN_2"/>
    <property type="match status" value="1"/>
</dbReference>
<proteinExistence type="inferred from homology"/>
<dbReference type="InterPro" id="IPR033882">
    <property type="entry name" value="DDI1_N"/>
</dbReference>
<comment type="similarity">
    <text evidence="3">Belongs to the DDI1 family.</text>
</comment>
<dbReference type="CDD" id="cd14309">
    <property type="entry name" value="UBA_scDdi1_like"/>
    <property type="match status" value="1"/>
</dbReference>
<gene>
    <name evidence="12" type="primary">MPUL0D07590</name>
    <name evidence="12" type="ORF">METSCH_D07590</name>
</gene>
<comment type="function">
    <text evidence="1">Probable aspartic protease. May be involved in the regulation of exocytosis. Acts as a linker between the 19S proteasome and polyubiquitinated proteins via UBA domain interactions with ubiquitin for their subsequent degradation. Required for S-phase checkpoint control.</text>
</comment>
<dbReference type="Proteomes" id="UP000292447">
    <property type="component" value="Chromosome IV"/>
</dbReference>
<dbReference type="SUPFAM" id="SSF46934">
    <property type="entry name" value="UBA-like"/>
    <property type="match status" value="1"/>
</dbReference>
<dbReference type="PROSITE" id="PS50030">
    <property type="entry name" value="UBA"/>
    <property type="match status" value="1"/>
</dbReference>
<dbReference type="GO" id="GO:0004190">
    <property type="term" value="F:aspartic-type endopeptidase activity"/>
    <property type="evidence" value="ECO:0007669"/>
    <property type="project" value="UniProtKB-KW"/>
</dbReference>
<dbReference type="CDD" id="cd01796">
    <property type="entry name" value="Ubl_Ddi1_like"/>
    <property type="match status" value="1"/>
</dbReference>
<dbReference type="CDD" id="cd05479">
    <property type="entry name" value="RP_DDI"/>
    <property type="match status" value="1"/>
</dbReference>
<dbReference type="STRING" id="2163413.A0A4P6XRH5"/>
<evidence type="ECO:0000313" key="12">
    <source>
        <dbReference type="EMBL" id="QBM89679.1"/>
    </source>
</evidence>
<evidence type="ECO:0000256" key="7">
    <source>
        <dbReference type="ARBA" id="ARBA00022670"/>
    </source>
</evidence>
<dbReference type="PANTHER" id="PTHR12917">
    <property type="entry name" value="ASPARTYL PROTEASE DDI-RELATED"/>
    <property type="match status" value="1"/>
</dbReference>
<dbReference type="SMART" id="SM00165">
    <property type="entry name" value="UBA"/>
    <property type="match status" value="1"/>
</dbReference>
<dbReference type="InterPro" id="IPR009060">
    <property type="entry name" value="UBA-like_sf"/>
</dbReference>
<name>A0A4P6XRH5_9ASCO</name>
<dbReference type="InterPro" id="IPR021109">
    <property type="entry name" value="Peptidase_aspartic_dom_sf"/>
</dbReference>
<feature type="domain" description="Ubiquitin-like" evidence="11">
    <location>
        <begin position="1"/>
        <end position="71"/>
    </location>
</feature>
<dbReference type="InterPro" id="IPR019103">
    <property type="entry name" value="Peptidase_aspartic_DDI1-type"/>
</dbReference>
<dbReference type="AlphaFoldDB" id="A0A4P6XRH5"/>
<accession>A0A4P6XRH5</accession>
<comment type="subunit">
    <text evidence="4">Binds ubiquitin and polyubiquitinated proteins.</text>
</comment>
<dbReference type="Pfam" id="PF09668">
    <property type="entry name" value="Asp_protease"/>
    <property type="match status" value="1"/>
</dbReference>
<evidence type="ECO:0000259" key="10">
    <source>
        <dbReference type="PROSITE" id="PS50030"/>
    </source>
</evidence>
<evidence type="ECO:0000256" key="4">
    <source>
        <dbReference type="ARBA" id="ARBA00011128"/>
    </source>
</evidence>
<feature type="domain" description="UBA" evidence="10">
    <location>
        <begin position="328"/>
        <end position="370"/>
    </location>
</feature>
<evidence type="ECO:0000256" key="1">
    <source>
        <dbReference type="ARBA" id="ARBA00003231"/>
    </source>
</evidence>
<dbReference type="PANTHER" id="PTHR12917:SF1">
    <property type="entry name" value="AT13091P"/>
    <property type="match status" value="1"/>
</dbReference>
<dbReference type="Pfam" id="PF00240">
    <property type="entry name" value="ubiquitin"/>
    <property type="match status" value="1"/>
</dbReference>
<dbReference type="Gene3D" id="3.10.20.90">
    <property type="entry name" value="Phosphatidylinositol 3-kinase Catalytic Subunit, Chain A, domain 1"/>
    <property type="match status" value="1"/>
</dbReference>
<keyword evidence="13" id="KW-1185">Reference proteome</keyword>
<keyword evidence="6" id="KW-0963">Cytoplasm</keyword>
<keyword evidence="9" id="KW-0378">Hydrolase</keyword>
<dbReference type="InterPro" id="IPR029071">
    <property type="entry name" value="Ubiquitin-like_domsf"/>
</dbReference>
<dbReference type="Gene3D" id="2.40.70.10">
    <property type="entry name" value="Acid Proteases"/>
    <property type="match status" value="1"/>
</dbReference>
<keyword evidence="7" id="KW-0645">Protease</keyword>
<dbReference type="GO" id="GO:0006508">
    <property type="term" value="P:proteolysis"/>
    <property type="evidence" value="ECO:0007669"/>
    <property type="project" value="UniProtKB-KW"/>
</dbReference>
<sequence length="370" mass="40945">MQIVISFENDAESITIDVSRDFLLDDLMAFIEAETSIPAERQLLIYNGIGLKNGKKTLYETCGKDRCLIQLKETHVVTNPSASKGQGYTQSVNPDLKLVNARFSSTSANSKWRPNGRNMQSAATIPAKSSNQTVDPNSHARVLRQMQIEENLQLAFDISPESFVPVNLLYMKLRINSHDAFALVDTGAQQTVLHPKLAEKFGILSLIDERFASTTIGVGTQRSEGRIHSVPVSLGDLNVELPCSFTILDIHVGILFGLDMLRRHKCRVDLAEDALVIGDQRVKFLSDYEIEKHVLASQLEYKKPQAPQPTHFSETRSENSDFDVGSIEVESSFAEASISKIMSLGFTKEEAIEALKKAKGNVELAASSLF</sequence>
<dbReference type="Pfam" id="PF00627">
    <property type="entry name" value="UBA"/>
    <property type="match status" value="1"/>
</dbReference>
<evidence type="ECO:0000256" key="8">
    <source>
        <dbReference type="ARBA" id="ARBA00022750"/>
    </source>
</evidence>
<protein>
    <recommendedName>
        <fullName evidence="5">DNA damage-inducible protein 1</fullName>
    </recommendedName>
</protein>
<evidence type="ECO:0000256" key="5">
    <source>
        <dbReference type="ARBA" id="ARBA00021491"/>
    </source>
</evidence>
<dbReference type="InterPro" id="IPR015940">
    <property type="entry name" value="UBA"/>
</dbReference>
<dbReference type="GO" id="GO:0005737">
    <property type="term" value="C:cytoplasm"/>
    <property type="evidence" value="ECO:0007669"/>
    <property type="project" value="UniProtKB-SubCell"/>
</dbReference>
<dbReference type="EMBL" id="CP034459">
    <property type="protein sequence ID" value="QBM89679.1"/>
    <property type="molecule type" value="Genomic_DNA"/>
</dbReference>
<organism evidence="12 13">
    <name type="scientific">Metschnikowia aff. pulcherrima</name>
    <dbReference type="NCBI Taxonomy" id="2163413"/>
    <lineage>
        <taxon>Eukaryota</taxon>
        <taxon>Fungi</taxon>
        <taxon>Dikarya</taxon>
        <taxon>Ascomycota</taxon>
        <taxon>Saccharomycotina</taxon>
        <taxon>Pichiomycetes</taxon>
        <taxon>Metschnikowiaceae</taxon>
        <taxon>Metschnikowia</taxon>
    </lineage>
</organism>
<evidence type="ECO:0000256" key="9">
    <source>
        <dbReference type="ARBA" id="ARBA00022801"/>
    </source>
</evidence>